<evidence type="ECO:0000259" key="9">
    <source>
        <dbReference type="PROSITE" id="PS51779"/>
    </source>
</evidence>
<comment type="subcellular location">
    <subcellularLocation>
        <location evidence="8">Cell membrane</location>
        <topology evidence="8">Single-pass type II membrane protein</topology>
    </subcellularLocation>
    <subcellularLocation>
        <location evidence="1">Membrane</location>
    </subcellularLocation>
    <text evidence="8">Localizes to the division septum.</text>
</comment>
<evidence type="ECO:0000256" key="6">
    <source>
        <dbReference type="ARBA" id="ARBA00023136"/>
    </source>
</evidence>
<name>A0ABS2NWU3_9BACI</name>
<evidence type="ECO:0000256" key="3">
    <source>
        <dbReference type="ARBA" id="ARBA00022618"/>
    </source>
</evidence>
<evidence type="ECO:0000313" key="11">
    <source>
        <dbReference type="Proteomes" id="UP000737402"/>
    </source>
</evidence>
<protein>
    <recommendedName>
        <fullName evidence="8">Cell division protein DivIB</fullName>
    </recommendedName>
</protein>
<organism evidence="10 11">
    <name type="scientific">Sutcliffiella tianshenii</name>
    <dbReference type="NCBI Taxonomy" id="1463404"/>
    <lineage>
        <taxon>Bacteria</taxon>
        <taxon>Bacillati</taxon>
        <taxon>Bacillota</taxon>
        <taxon>Bacilli</taxon>
        <taxon>Bacillales</taxon>
        <taxon>Bacillaceae</taxon>
        <taxon>Sutcliffiella</taxon>
    </lineage>
</organism>
<comment type="similarity">
    <text evidence="8">Belongs to the FtsQ/DivIB family. DivIB subfamily.</text>
</comment>
<evidence type="ECO:0000256" key="7">
    <source>
        <dbReference type="ARBA" id="ARBA00023306"/>
    </source>
</evidence>
<evidence type="ECO:0000256" key="4">
    <source>
        <dbReference type="ARBA" id="ARBA00022692"/>
    </source>
</evidence>
<dbReference type="Gene3D" id="3.10.20.310">
    <property type="entry name" value="membrane protein fhac"/>
    <property type="match status" value="1"/>
</dbReference>
<evidence type="ECO:0000256" key="2">
    <source>
        <dbReference type="ARBA" id="ARBA00022475"/>
    </source>
</evidence>
<dbReference type="EMBL" id="JAFBED010000002">
    <property type="protein sequence ID" value="MBM7618898.1"/>
    <property type="molecule type" value="Genomic_DNA"/>
</dbReference>
<evidence type="ECO:0000256" key="5">
    <source>
        <dbReference type="ARBA" id="ARBA00022989"/>
    </source>
</evidence>
<dbReference type="HAMAP" id="MF_00912">
    <property type="entry name" value="DivIB"/>
    <property type="match status" value="1"/>
</dbReference>
<gene>
    <name evidence="8" type="primary">divIB</name>
    <name evidence="10" type="ORF">JOC95_000747</name>
</gene>
<keyword evidence="2 8" id="KW-1003">Cell membrane</keyword>
<dbReference type="Pfam" id="PF08478">
    <property type="entry name" value="POTRA_1"/>
    <property type="match status" value="1"/>
</dbReference>
<keyword evidence="6 8" id="KW-0472">Membrane</keyword>
<dbReference type="InterPro" id="IPR005548">
    <property type="entry name" value="Cell_div_FtsQ/DivIB_C"/>
</dbReference>
<feature type="transmembrane region" description="Helical" evidence="8">
    <location>
        <begin position="33"/>
        <end position="50"/>
    </location>
</feature>
<keyword evidence="5 8" id="KW-1133">Transmembrane helix</keyword>
<evidence type="ECO:0000313" key="10">
    <source>
        <dbReference type="EMBL" id="MBM7618898.1"/>
    </source>
</evidence>
<dbReference type="InterPro" id="IPR050487">
    <property type="entry name" value="FtsQ_DivIB"/>
</dbReference>
<keyword evidence="11" id="KW-1185">Reference proteome</keyword>
<feature type="domain" description="POTRA" evidence="9">
    <location>
        <begin position="55"/>
        <end position="123"/>
    </location>
</feature>
<reference evidence="10 11" key="1">
    <citation type="submission" date="2021-01" db="EMBL/GenBank/DDBJ databases">
        <title>Genomic Encyclopedia of Type Strains, Phase IV (KMG-IV): sequencing the most valuable type-strain genomes for metagenomic binning, comparative biology and taxonomic classification.</title>
        <authorList>
            <person name="Goeker M."/>
        </authorList>
    </citation>
    <scope>NUCLEOTIDE SEQUENCE [LARGE SCALE GENOMIC DNA]</scope>
    <source>
        <strain evidence="10 11">DSM 25879</strain>
    </source>
</reference>
<dbReference type="InterPro" id="IPR013685">
    <property type="entry name" value="POTRA_FtsQ_type"/>
</dbReference>
<dbReference type="Pfam" id="PF03799">
    <property type="entry name" value="FtsQ_DivIB_C"/>
    <property type="match status" value="1"/>
</dbReference>
<dbReference type="PANTHER" id="PTHR37820:SF1">
    <property type="entry name" value="CELL DIVISION PROTEIN FTSQ"/>
    <property type="match status" value="1"/>
</dbReference>
<accession>A0ABS2NWU3</accession>
<keyword evidence="3 8" id="KW-0132">Cell division</keyword>
<proteinExistence type="inferred from homology"/>
<keyword evidence="4 8" id="KW-0812">Transmembrane</keyword>
<dbReference type="InterPro" id="IPR034746">
    <property type="entry name" value="POTRA"/>
</dbReference>
<dbReference type="Gene3D" id="3.40.50.10960">
    <property type="match status" value="1"/>
</dbReference>
<dbReference type="Proteomes" id="UP000737402">
    <property type="component" value="Unassembled WGS sequence"/>
</dbReference>
<comment type="function">
    <text evidence="8">Cell division protein that may be involved in stabilizing or promoting the assembly of the division complex.</text>
</comment>
<dbReference type="GO" id="GO:0051301">
    <property type="term" value="P:cell division"/>
    <property type="evidence" value="ECO:0007669"/>
    <property type="project" value="UniProtKB-KW"/>
</dbReference>
<evidence type="ECO:0000256" key="1">
    <source>
        <dbReference type="ARBA" id="ARBA00004370"/>
    </source>
</evidence>
<keyword evidence="7 8" id="KW-0131">Cell cycle</keyword>
<comment type="caution">
    <text evidence="10">The sequence shown here is derived from an EMBL/GenBank/DDBJ whole genome shotgun (WGS) entry which is preliminary data.</text>
</comment>
<sequence>MKTYYMEKGKVVTLEDRVPKLKEQRKHKANRRLILYLSLFFILLSLIIYSQSSLSKVSAIKIEGNRHLTDEEIVDLSGISVKTSFWRVDGEEASAKILQHKEIKEAVVSRKLPNTVEIDVKEYNRIAYIYDEGNYYPVIENGKILAAIESEALPDDAPLMMNWNQGDLVEEFIGELMKLPESIIYAISEIHHTPSEVDPYHMTLFMNDGFEVSATVRDFSNKMSAYPSIVAQLDPDQKGVINIEVGTFFKPYETVGDEDQDEGER</sequence>
<dbReference type="PROSITE" id="PS51779">
    <property type="entry name" value="POTRA"/>
    <property type="match status" value="1"/>
</dbReference>
<dbReference type="InterPro" id="IPR026580">
    <property type="entry name" value="DivIB"/>
</dbReference>
<evidence type="ECO:0000256" key="8">
    <source>
        <dbReference type="HAMAP-Rule" id="MF_00912"/>
    </source>
</evidence>
<dbReference type="PANTHER" id="PTHR37820">
    <property type="entry name" value="CELL DIVISION PROTEIN DIVIB"/>
    <property type="match status" value="1"/>
</dbReference>